<name>A0A1M5E1Z1_9FIRM</name>
<evidence type="ECO:0008006" key="3">
    <source>
        <dbReference type="Google" id="ProtNLM"/>
    </source>
</evidence>
<dbReference type="SUPFAM" id="SSF110849">
    <property type="entry name" value="ParB/Sulfiredoxin"/>
    <property type="match status" value="1"/>
</dbReference>
<organism evidence="1 2">
    <name type="scientific">Desulfofundulus australicus DSM 11792</name>
    <dbReference type="NCBI Taxonomy" id="1121425"/>
    <lineage>
        <taxon>Bacteria</taxon>
        <taxon>Bacillati</taxon>
        <taxon>Bacillota</taxon>
        <taxon>Clostridia</taxon>
        <taxon>Eubacteriales</taxon>
        <taxon>Peptococcaceae</taxon>
        <taxon>Desulfofundulus</taxon>
    </lineage>
</organism>
<dbReference type="RefSeq" id="WP_073167696.1">
    <property type="nucleotide sequence ID" value="NZ_FQUW01000061.1"/>
</dbReference>
<dbReference type="AlphaFoldDB" id="A0A1M5E1Z1"/>
<gene>
    <name evidence="1" type="ORF">SAMN02745218_02970</name>
</gene>
<evidence type="ECO:0000313" key="1">
    <source>
        <dbReference type="EMBL" id="SHF73180.1"/>
    </source>
</evidence>
<proteinExistence type="predicted"/>
<dbReference type="InterPro" id="IPR036086">
    <property type="entry name" value="ParB/Sulfiredoxin_sf"/>
</dbReference>
<keyword evidence="2" id="KW-1185">Reference proteome</keyword>
<protein>
    <recommendedName>
        <fullName evidence="3">ParB-like nuclease domain-containing protein</fullName>
    </recommendedName>
</protein>
<sequence length="116" mass="13203">MNLIPLHGVRDLHKFDTLIDSISLYGWRGAPLVKWGSDLLTGSHRYAACRALGWSDNDIPVIDIEDVFAEAGLNWAVLYAEHRVQQPEVDDWDILVELLSKLPPEIVKKYGMEIYV</sequence>
<dbReference type="Proteomes" id="UP000184196">
    <property type="component" value="Unassembled WGS sequence"/>
</dbReference>
<accession>A0A1M5E1Z1</accession>
<dbReference type="EMBL" id="FQUW01000061">
    <property type="protein sequence ID" value="SHF73180.1"/>
    <property type="molecule type" value="Genomic_DNA"/>
</dbReference>
<dbReference type="CDD" id="cd16387">
    <property type="entry name" value="ParB_N_Srx"/>
    <property type="match status" value="1"/>
</dbReference>
<reference evidence="2" key="1">
    <citation type="submission" date="2016-11" db="EMBL/GenBank/DDBJ databases">
        <authorList>
            <person name="Varghese N."/>
            <person name="Submissions S."/>
        </authorList>
    </citation>
    <scope>NUCLEOTIDE SEQUENCE [LARGE SCALE GENOMIC DNA]</scope>
    <source>
        <strain evidence="2">DSM 11792</strain>
    </source>
</reference>
<evidence type="ECO:0000313" key="2">
    <source>
        <dbReference type="Proteomes" id="UP000184196"/>
    </source>
</evidence>